<proteinExistence type="predicted"/>
<sequence>MKVAMVPLFGLIVFGLIPRFNQGINCRSSPVMHHLDLRLRPLQPHLVPILRRPPACQSIGATRPFPIFTAVVRRRFAVHTAWSRW</sequence>
<accession>A0A0A9HSB1</accession>
<feature type="chain" id="PRO_5002046738" description="Secreted protein" evidence="1">
    <location>
        <begin position="24"/>
        <end position="85"/>
    </location>
</feature>
<reference evidence="2" key="2">
    <citation type="journal article" date="2015" name="Data Brief">
        <title>Shoot transcriptome of the giant reed, Arundo donax.</title>
        <authorList>
            <person name="Barrero R.A."/>
            <person name="Guerrero F.D."/>
            <person name="Moolhuijzen P."/>
            <person name="Goolsby J.A."/>
            <person name="Tidwell J."/>
            <person name="Bellgard S.E."/>
            <person name="Bellgard M.I."/>
        </authorList>
    </citation>
    <scope>NUCLEOTIDE SEQUENCE</scope>
    <source>
        <tissue evidence="2">Shoot tissue taken approximately 20 cm above the soil surface</tissue>
    </source>
</reference>
<evidence type="ECO:0008006" key="3">
    <source>
        <dbReference type="Google" id="ProtNLM"/>
    </source>
</evidence>
<reference evidence="2" key="1">
    <citation type="submission" date="2014-09" db="EMBL/GenBank/DDBJ databases">
        <authorList>
            <person name="Magalhaes I.L.F."/>
            <person name="Oliveira U."/>
            <person name="Santos F.R."/>
            <person name="Vidigal T.H.D.A."/>
            <person name="Brescovit A.D."/>
            <person name="Santos A.J."/>
        </authorList>
    </citation>
    <scope>NUCLEOTIDE SEQUENCE</scope>
    <source>
        <tissue evidence="2">Shoot tissue taken approximately 20 cm above the soil surface</tissue>
    </source>
</reference>
<evidence type="ECO:0000313" key="2">
    <source>
        <dbReference type="EMBL" id="JAE37781.1"/>
    </source>
</evidence>
<keyword evidence="1" id="KW-0732">Signal</keyword>
<feature type="signal peptide" evidence="1">
    <location>
        <begin position="1"/>
        <end position="23"/>
    </location>
</feature>
<dbReference type="AlphaFoldDB" id="A0A0A9HSB1"/>
<evidence type="ECO:0000256" key="1">
    <source>
        <dbReference type="SAM" id="SignalP"/>
    </source>
</evidence>
<dbReference type="EMBL" id="GBRH01160115">
    <property type="protein sequence ID" value="JAE37781.1"/>
    <property type="molecule type" value="Transcribed_RNA"/>
</dbReference>
<protein>
    <recommendedName>
        <fullName evidence="3">Secreted protein</fullName>
    </recommendedName>
</protein>
<organism evidence="2">
    <name type="scientific">Arundo donax</name>
    <name type="common">Giant reed</name>
    <name type="synonym">Donax arundinaceus</name>
    <dbReference type="NCBI Taxonomy" id="35708"/>
    <lineage>
        <taxon>Eukaryota</taxon>
        <taxon>Viridiplantae</taxon>
        <taxon>Streptophyta</taxon>
        <taxon>Embryophyta</taxon>
        <taxon>Tracheophyta</taxon>
        <taxon>Spermatophyta</taxon>
        <taxon>Magnoliopsida</taxon>
        <taxon>Liliopsida</taxon>
        <taxon>Poales</taxon>
        <taxon>Poaceae</taxon>
        <taxon>PACMAD clade</taxon>
        <taxon>Arundinoideae</taxon>
        <taxon>Arundineae</taxon>
        <taxon>Arundo</taxon>
    </lineage>
</organism>
<name>A0A0A9HSB1_ARUDO</name>